<evidence type="ECO:0000313" key="5">
    <source>
        <dbReference type="EMBL" id="KAH1179522.1"/>
    </source>
</evidence>
<proteinExistence type="predicted"/>
<evidence type="ECO:0000256" key="2">
    <source>
        <dbReference type="ARBA" id="ARBA00022525"/>
    </source>
</evidence>
<dbReference type="AlphaFoldDB" id="A0A9D3XH25"/>
<keyword evidence="3" id="KW-1015">Disulfide bond</keyword>
<dbReference type="Proteomes" id="UP000827986">
    <property type="component" value="Unassembled WGS sequence"/>
</dbReference>
<protein>
    <recommendedName>
        <fullName evidence="4">NTR domain-containing protein</fullName>
    </recommendedName>
</protein>
<name>A0A9D3XH25_9SAUR</name>
<dbReference type="EMBL" id="JAHDVG010000471">
    <property type="protein sequence ID" value="KAH1179522.1"/>
    <property type="molecule type" value="Genomic_DNA"/>
</dbReference>
<keyword evidence="6" id="KW-1185">Reference proteome</keyword>
<reference evidence="5" key="1">
    <citation type="submission" date="2021-09" db="EMBL/GenBank/DDBJ databases">
        <title>The genome of Mauremys mutica provides insights into the evolution of semi-aquatic lifestyle.</title>
        <authorList>
            <person name="Gong S."/>
            <person name="Gao Y."/>
        </authorList>
    </citation>
    <scope>NUCLEOTIDE SEQUENCE</scope>
    <source>
        <strain evidence="5">MM-2020</strain>
        <tissue evidence="5">Muscle</tissue>
    </source>
</reference>
<dbReference type="SUPFAM" id="SSF50242">
    <property type="entry name" value="TIMP-like"/>
    <property type="match status" value="1"/>
</dbReference>
<feature type="domain" description="NTR" evidence="4">
    <location>
        <begin position="1"/>
        <end position="88"/>
    </location>
</feature>
<dbReference type="InterPro" id="IPR008993">
    <property type="entry name" value="TIMP-like_OB-fold"/>
</dbReference>
<sequence length="106" mass="12368">TDENPEGKTCVFISYAKCRVALKLDLNDYLIWGLRSDLWALTANISYVIGKDTWIEKWPSEHKSQEADFKNLCIEYLEFSQAIMIFSCPQSTQKWPSQWPERDSLS</sequence>
<evidence type="ECO:0000259" key="4">
    <source>
        <dbReference type="PROSITE" id="PS50189"/>
    </source>
</evidence>
<evidence type="ECO:0000256" key="1">
    <source>
        <dbReference type="ARBA" id="ARBA00004613"/>
    </source>
</evidence>
<dbReference type="Gene3D" id="2.40.50.120">
    <property type="match status" value="1"/>
</dbReference>
<dbReference type="InterPro" id="IPR018933">
    <property type="entry name" value="Netrin_module_non-TIMP"/>
</dbReference>
<dbReference type="PROSITE" id="PS50189">
    <property type="entry name" value="NTR"/>
    <property type="match status" value="1"/>
</dbReference>
<dbReference type="InterPro" id="IPR001134">
    <property type="entry name" value="Netrin_domain"/>
</dbReference>
<evidence type="ECO:0000256" key="3">
    <source>
        <dbReference type="ARBA" id="ARBA00023157"/>
    </source>
</evidence>
<keyword evidence="2" id="KW-0964">Secreted</keyword>
<organism evidence="5 6">
    <name type="scientific">Mauremys mutica</name>
    <name type="common">yellowpond turtle</name>
    <dbReference type="NCBI Taxonomy" id="74926"/>
    <lineage>
        <taxon>Eukaryota</taxon>
        <taxon>Metazoa</taxon>
        <taxon>Chordata</taxon>
        <taxon>Craniata</taxon>
        <taxon>Vertebrata</taxon>
        <taxon>Euteleostomi</taxon>
        <taxon>Archelosauria</taxon>
        <taxon>Testudinata</taxon>
        <taxon>Testudines</taxon>
        <taxon>Cryptodira</taxon>
        <taxon>Durocryptodira</taxon>
        <taxon>Testudinoidea</taxon>
        <taxon>Geoemydidae</taxon>
        <taxon>Geoemydinae</taxon>
        <taxon>Mauremys</taxon>
    </lineage>
</organism>
<feature type="non-terminal residue" evidence="5">
    <location>
        <position position="1"/>
    </location>
</feature>
<dbReference type="Pfam" id="PF01759">
    <property type="entry name" value="NTR"/>
    <property type="match status" value="1"/>
</dbReference>
<accession>A0A9D3XH25</accession>
<dbReference type="GO" id="GO:0005576">
    <property type="term" value="C:extracellular region"/>
    <property type="evidence" value="ECO:0007669"/>
    <property type="project" value="UniProtKB-SubCell"/>
</dbReference>
<comment type="subcellular location">
    <subcellularLocation>
        <location evidence="1">Secreted</location>
    </subcellularLocation>
</comment>
<evidence type="ECO:0000313" key="6">
    <source>
        <dbReference type="Proteomes" id="UP000827986"/>
    </source>
</evidence>
<gene>
    <name evidence="5" type="ORF">KIL84_005572</name>
</gene>
<comment type="caution">
    <text evidence="5">The sequence shown here is derived from an EMBL/GenBank/DDBJ whole genome shotgun (WGS) entry which is preliminary data.</text>
</comment>